<keyword evidence="4" id="KW-1003">Cell membrane</keyword>
<dbReference type="GO" id="GO:0005886">
    <property type="term" value="C:plasma membrane"/>
    <property type="evidence" value="ECO:0007669"/>
    <property type="project" value="UniProtKB-SubCell"/>
</dbReference>
<dbReference type="FunFam" id="1.20.1250.20:FF:000134">
    <property type="entry name" value="MFS sugar transporter protein"/>
    <property type="match status" value="1"/>
</dbReference>
<keyword evidence="12" id="KW-1185">Reference proteome</keyword>
<dbReference type="CDD" id="cd17359">
    <property type="entry name" value="MFS_XylE_like"/>
    <property type="match status" value="1"/>
</dbReference>
<evidence type="ECO:0000313" key="12">
    <source>
        <dbReference type="Proteomes" id="UP001139006"/>
    </source>
</evidence>
<accession>A0A9X2FN85</accession>
<feature type="transmembrane region" description="Helical" evidence="9">
    <location>
        <begin position="89"/>
        <end position="108"/>
    </location>
</feature>
<feature type="domain" description="Major facilitator superfamily (MFS) profile" evidence="10">
    <location>
        <begin position="21"/>
        <end position="453"/>
    </location>
</feature>
<dbReference type="RefSeq" id="WP_253362238.1">
    <property type="nucleotide sequence ID" value="NZ_JAIULA010000038.1"/>
</dbReference>
<evidence type="ECO:0000313" key="11">
    <source>
        <dbReference type="EMBL" id="MCP0888070.1"/>
    </source>
</evidence>
<keyword evidence="6 9" id="KW-1133">Transmembrane helix</keyword>
<organism evidence="11 12">
    <name type="scientific">Ligilactobacillus ubinensis</name>
    <dbReference type="NCBI Taxonomy" id="2876789"/>
    <lineage>
        <taxon>Bacteria</taxon>
        <taxon>Bacillati</taxon>
        <taxon>Bacillota</taxon>
        <taxon>Bacilli</taxon>
        <taxon>Lactobacillales</taxon>
        <taxon>Lactobacillaceae</taxon>
        <taxon>Ligilactobacillus</taxon>
    </lineage>
</organism>
<keyword evidence="5 9" id="KW-0812">Transmembrane</keyword>
<dbReference type="Proteomes" id="UP001139006">
    <property type="component" value="Unassembled WGS sequence"/>
</dbReference>
<feature type="transmembrane region" description="Helical" evidence="9">
    <location>
        <begin position="430"/>
        <end position="447"/>
    </location>
</feature>
<dbReference type="PROSITE" id="PS00216">
    <property type="entry name" value="SUGAR_TRANSPORT_1"/>
    <property type="match status" value="2"/>
</dbReference>
<feature type="transmembrane region" description="Helical" evidence="9">
    <location>
        <begin position="301"/>
        <end position="324"/>
    </location>
</feature>
<gene>
    <name evidence="11" type="ORF">LB941_12090</name>
</gene>
<dbReference type="AlphaFoldDB" id="A0A9X2FN85"/>
<evidence type="ECO:0000256" key="4">
    <source>
        <dbReference type="ARBA" id="ARBA00022475"/>
    </source>
</evidence>
<comment type="subcellular location">
    <subcellularLocation>
        <location evidence="1">Cell membrane</location>
        <topology evidence="1">Multi-pass membrane protein</topology>
    </subcellularLocation>
</comment>
<evidence type="ECO:0000256" key="8">
    <source>
        <dbReference type="RuleBase" id="RU003346"/>
    </source>
</evidence>
<evidence type="ECO:0000256" key="1">
    <source>
        <dbReference type="ARBA" id="ARBA00004651"/>
    </source>
</evidence>
<feature type="transmembrane region" description="Helical" evidence="9">
    <location>
        <begin position="114"/>
        <end position="135"/>
    </location>
</feature>
<feature type="transmembrane region" description="Helical" evidence="9">
    <location>
        <begin position="147"/>
        <end position="167"/>
    </location>
</feature>
<dbReference type="InterPro" id="IPR020846">
    <property type="entry name" value="MFS_dom"/>
</dbReference>
<dbReference type="PANTHER" id="PTHR48020:SF12">
    <property type="entry name" value="PROTON MYO-INOSITOL COTRANSPORTER"/>
    <property type="match status" value="1"/>
</dbReference>
<dbReference type="InterPro" id="IPR036259">
    <property type="entry name" value="MFS_trans_sf"/>
</dbReference>
<dbReference type="PRINTS" id="PR00171">
    <property type="entry name" value="SUGRTRNSPORT"/>
</dbReference>
<feature type="transmembrane region" description="Helical" evidence="9">
    <location>
        <begin position="16"/>
        <end position="34"/>
    </location>
</feature>
<feature type="transmembrane region" description="Helical" evidence="9">
    <location>
        <begin position="179"/>
        <end position="201"/>
    </location>
</feature>
<comment type="caution">
    <text evidence="11">The sequence shown here is derived from an EMBL/GenBank/DDBJ whole genome shotgun (WGS) entry which is preliminary data.</text>
</comment>
<feature type="transmembrane region" description="Helical" evidence="9">
    <location>
        <begin position="331"/>
        <end position="353"/>
    </location>
</feature>
<dbReference type="InterPro" id="IPR005828">
    <property type="entry name" value="MFS_sugar_transport-like"/>
</dbReference>
<evidence type="ECO:0000256" key="5">
    <source>
        <dbReference type="ARBA" id="ARBA00022692"/>
    </source>
</evidence>
<feature type="transmembrane region" description="Helical" evidence="9">
    <location>
        <begin position="359"/>
        <end position="386"/>
    </location>
</feature>
<dbReference type="PROSITE" id="PS00217">
    <property type="entry name" value="SUGAR_TRANSPORT_2"/>
    <property type="match status" value="1"/>
</dbReference>
<dbReference type="PROSITE" id="PS50850">
    <property type="entry name" value="MFS"/>
    <property type="match status" value="1"/>
</dbReference>
<protein>
    <submittedName>
        <fullName evidence="11">Sugar porter family MFS transporter</fullName>
    </submittedName>
</protein>
<dbReference type="EMBL" id="JAIULA010000038">
    <property type="protein sequence ID" value="MCP0888070.1"/>
    <property type="molecule type" value="Genomic_DNA"/>
</dbReference>
<dbReference type="Pfam" id="PF00083">
    <property type="entry name" value="Sugar_tr"/>
    <property type="match status" value="1"/>
</dbReference>
<feature type="transmembrane region" description="Helical" evidence="9">
    <location>
        <begin position="54"/>
        <end position="77"/>
    </location>
</feature>
<evidence type="ECO:0000259" key="10">
    <source>
        <dbReference type="PROSITE" id="PS50850"/>
    </source>
</evidence>
<dbReference type="NCBIfam" id="TIGR00879">
    <property type="entry name" value="SP"/>
    <property type="match status" value="1"/>
</dbReference>
<keyword evidence="3 8" id="KW-0813">Transport</keyword>
<dbReference type="InterPro" id="IPR003663">
    <property type="entry name" value="Sugar/inositol_transpt"/>
</dbReference>
<evidence type="ECO:0000256" key="9">
    <source>
        <dbReference type="SAM" id="Phobius"/>
    </source>
</evidence>
<evidence type="ECO:0000256" key="3">
    <source>
        <dbReference type="ARBA" id="ARBA00022448"/>
    </source>
</evidence>
<proteinExistence type="inferred from homology"/>
<dbReference type="SUPFAM" id="SSF103473">
    <property type="entry name" value="MFS general substrate transporter"/>
    <property type="match status" value="1"/>
</dbReference>
<dbReference type="GO" id="GO:0022857">
    <property type="term" value="F:transmembrane transporter activity"/>
    <property type="evidence" value="ECO:0007669"/>
    <property type="project" value="InterPro"/>
</dbReference>
<name>A0A9X2FN85_9LACO</name>
<evidence type="ECO:0000256" key="6">
    <source>
        <dbReference type="ARBA" id="ARBA00022989"/>
    </source>
</evidence>
<dbReference type="InterPro" id="IPR050814">
    <property type="entry name" value="Myo-inositol_Transporter"/>
</dbReference>
<dbReference type="InterPro" id="IPR005829">
    <property type="entry name" value="Sugar_transporter_CS"/>
</dbReference>
<sequence length="470" mass="51010">MQNSTDSYTNEKNHNGFLWLTTVITCMGSLLFGYNTSVVNGSLDFMAQRSQLSLSTFSQGIVSSGLTLGAAFGAVFGGPISDKVGRKHIILWLGAIFTIGAIGCAWAPSSVILIIFRFILGLAVGSASANVPVFLAEIAPSEMRGKLVTMNQLMIVFGQFLSFGINAWLGSAFGSNASIWRIMLGVASLPAILLWIGMFFVPETPRWLASQGRYSEALQSLLKFRSANNAKNELAEIKEASKKDVAEATQQATWADFKQPWVKQIVITGATLGVLQQFAGINSVMYYGTKILEASGFGTKAALISNVANGIFSCIGAVIGMYTVDRLGRKFLEYSGLIVCAICLIFVGIISTFASSASWSGVAVMITVLIYIIFFQGTLGPVTWLINSEIFPAKYRGLGTGITIFALWFANFLVGLFFPVMLSSLGLANSFYIFAACCILGIFFVHARIPETKGIKLEEIEEYFHKKYDK</sequence>
<reference evidence="11 12" key="1">
    <citation type="journal article" date="2023" name="Int. J. Syst. Evol. Microbiol.">
        <title>Ligilactobacillus ubinensis sp. nov., a novel species isolated from the wild ferment of a durian fruit (Durio zibethinus).</title>
        <authorList>
            <person name="Heng Y.C."/>
            <person name="Menon N."/>
            <person name="Chen B."/>
            <person name="Loo B.Z.L."/>
            <person name="Wong G.W.J."/>
            <person name="Lim A.C.H."/>
            <person name="Silvaraju S."/>
            <person name="Kittelmann S."/>
        </authorList>
    </citation>
    <scope>NUCLEOTIDE SEQUENCE [LARGE SCALE GENOMIC DNA]</scope>
    <source>
        <strain evidence="11 12">WILCCON 0076</strain>
    </source>
</reference>
<feature type="transmembrane region" description="Helical" evidence="9">
    <location>
        <begin position="265"/>
        <end position="289"/>
    </location>
</feature>
<dbReference type="InterPro" id="IPR047984">
    <property type="entry name" value="XylE-like"/>
</dbReference>
<comment type="similarity">
    <text evidence="2 8">Belongs to the major facilitator superfamily. Sugar transporter (TC 2.A.1.1) family.</text>
</comment>
<evidence type="ECO:0000256" key="2">
    <source>
        <dbReference type="ARBA" id="ARBA00010992"/>
    </source>
</evidence>
<dbReference type="Gene3D" id="1.20.1250.20">
    <property type="entry name" value="MFS general substrate transporter like domains"/>
    <property type="match status" value="1"/>
</dbReference>
<dbReference type="PANTHER" id="PTHR48020">
    <property type="entry name" value="PROTON MYO-INOSITOL COTRANSPORTER"/>
    <property type="match status" value="1"/>
</dbReference>
<feature type="transmembrane region" description="Helical" evidence="9">
    <location>
        <begin position="398"/>
        <end position="418"/>
    </location>
</feature>
<keyword evidence="7 9" id="KW-0472">Membrane</keyword>
<evidence type="ECO:0000256" key="7">
    <source>
        <dbReference type="ARBA" id="ARBA00023136"/>
    </source>
</evidence>